<evidence type="ECO:0000313" key="1">
    <source>
        <dbReference type="EMBL" id="SEP08642.1"/>
    </source>
</evidence>
<organism evidence="1 2">
    <name type="scientific">Aquisalimonas asiatica</name>
    <dbReference type="NCBI Taxonomy" id="406100"/>
    <lineage>
        <taxon>Bacteria</taxon>
        <taxon>Pseudomonadati</taxon>
        <taxon>Pseudomonadota</taxon>
        <taxon>Gammaproteobacteria</taxon>
        <taxon>Chromatiales</taxon>
        <taxon>Ectothiorhodospiraceae</taxon>
        <taxon>Aquisalimonas</taxon>
    </lineage>
</organism>
<reference evidence="1 2" key="1">
    <citation type="submission" date="2016-10" db="EMBL/GenBank/DDBJ databases">
        <authorList>
            <person name="de Groot N.N."/>
        </authorList>
    </citation>
    <scope>NUCLEOTIDE SEQUENCE [LARGE SCALE GENOMIC DNA]</scope>
    <source>
        <strain evidence="1 2">CGMCC 1.6291</strain>
    </source>
</reference>
<dbReference type="STRING" id="406100.SAMN04488052_10917"/>
<sequence length="81" mass="8783">MAHHGSAQHRLSGLSSPCFIFCKVLKINRKKGAFGGLASDMLSKIARLNGRGAELSQRRGKALRFGPESEIRLLTVSEDCA</sequence>
<keyword evidence="2" id="KW-1185">Reference proteome</keyword>
<gene>
    <name evidence="1" type="ORF">SAMN04488052_10917</name>
</gene>
<name>A0A1H8UZJ6_9GAMM</name>
<dbReference type="Proteomes" id="UP000199657">
    <property type="component" value="Unassembled WGS sequence"/>
</dbReference>
<accession>A0A1H8UZJ6</accession>
<evidence type="ECO:0000313" key="2">
    <source>
        <dbReference type="Proteomes" id="UP000199657"/>
    </source>
</evidence>
<dbReference type="AlphaFoldDB" id="A0A1H8UZJ6"/>
<dbReference type="EMBL" id="FOEG01000009">
    <property type="protein sequence ID" value="SEP08642.1"/>
    <property type="molecule type" value="Genomic_DNA"/>
</dbReference>
<proteinExistence type="predicted"/>
<protein>
    <submittedName>
        <fullName evidence="1">Uncharacterized protein</fullName>
    </submittedName>
</protein>